<accession>A0ABQ4QYJ7</accession>
<reference evidence="1" key="2">
    <citation type="submission" date="2021-08" db="EMBL/GenBank/DDBJ databases">
        <authorList>
            <person name="Tani A."/>
            <person name="Ola A."/>
            <person name="Ogura Y."/>
            <person name="Katsura K."/>
            <person name="Hayashi T."/>
        </authorList>
    </citation>
    <scope>NUCLEOTIDE SEQUENCE</scope>
    <source>
        <strain evidence="1">KCTC 52305</strain>
    </source>
</reference>
<sequence length="46" mass="4931">MASLAPTPVPSRSQTAPAAKPGLLAEMLRLWAAHNRRLLELGVQPL</sequence>
<protein>
    <recommendedName>
        <fullName evidence="3">MarR family transcriptional regulator</fullName>
    </recommendedName>
</protein>
<dbReference type="RefSeq" id="WP_162501388.1">
    <property type="nucleotide sequence ID" value="NZ_BPQH01000009.1"/>
</dbReference>
<comment type="caution">
    <text evidence="1">The sequence shown here is derived from an EMBL/GenBank/DDBJ whole genome shotgun (WGS) entry which is preliminary data.</text>
</comment>
<dbReference type="EMBL" id="BPQH01000009">
    <property type="protein sequence ID" value="GJD50294.1"/>
    <property type="molecule type" value="Genomic_DNA"/>
</dbReference>
<name>A0ABQ4QYJ7_9HYPH</name>
<reference evidence="1" key="1">
    <citation type="journal article" date="2021" name="Front. Microbiol.">
        <title>Comprehensive Comparative Genomics and Phenotyping of Methylobacterium Species.</title>
        <authorList>
            <person name="Alessa O."/>
            <person name="Ogura Y."/>
            <person name="Fujitani Y."/>
            <person name="Takami H."/>
            <person name="Hayashi T."/>
            <person name="Sahin N."/>
            <person name="Tani A."/>
        </authorList>
    </citation>
    <scope>NUCLEOTIDE SEQUENCE</scope>
    <source>
        <strain evidence="1">KCTC 52305</strain>
    </source>
</reference>
<evidence type="ECO:0008006" key="3">
    <source>
        <dbReference type="Google" id="ProtNLM"/>
    </source>
</evidence>
<evidence type="ECO:0000313" key="2">
    <source>
        <dbReference type="Proteomes" id="UP001055167"/>
    </source>
</evidence>
<keyword evidence="2" id="KW-1185">Reference proteome</keyword>
<dbReference type="Proteomes" id="UP001055167">
    <property type="component" value="Unassembled WGS sequence"/>
</dbReference>
<proteinExistence type="predicted"/>
<organism evidence="1 2">
    <name type="scientific">Methylobacterium crusticola</name>
    <dbReference type="NCBI Taxonomy" id="1697972"/>
    <lineage>
        <taxon>Bacteria</taxon>
        <taxon>Pseudomonadati</taxon>
        <taxon>Pseudomonadota</taxon>
        <taxon>Alphaproteobacteria</taxon>
        <taxon>Hyphomicrobiales</taxon>
        <taxon>Methylobacteriaceae</taxon>
        <taxon>Methylobacterium</taxon>
    </lineage>
</organism>
<gene>
    <name evidence="1" type="ORF">OPKNFCMD_3033</name>
</gene>
<evidence type="ECO:0000313" key="1">
    <source>
        <dbReference type="EMBL" id="GJD50294.1"/>
    </source>
</evidence>